<dbReference type="GO" id="GO:0016651">
    <property type="term" value="F:oxidoreductase activity, acting on NAD(P)H"/>
    <property type="evidence" value="ECO:0007669"/>
    <property type="project" value="TreeGrafter"/>
</dbReference>
<keyword evidence="2" id="KW-0560">Oxidoreductase</keyword>
<dbReference type="SMART" id="SM00829">
    <property type="entry name" value="PKS_ER"/>
    <property type="match status" value="1"/>
</dbReference>
<keyword evidence="1" id="KW-0521">NADP</keyword>
<keyword evidence="5" id="KW-1185">Reference proteome</keyword>
<name>A0A840NRV3_9PSEU</name>
<protein>
    <submittedName>
        <fullName evidence="4">NADPH:quinone reductase-like Zn-dependent oxidoreductase</fullName>
    </submittedName>
</protein>
<feature type="domain" description="Enoyl reductase (ER)" evidence="3">
    <location>
        <begin position="11"/>
        <end position="311"/>
    </location>
</feature>
<dbReference type="SUPFAM" id="SSF51735">
    <property type="entry name" value="NAD(P)-binding Rossmann-fold domains"/>
    <property type="match status" value="1"/>
</dbReference>
<dbReference type="Gene3D" id="3.90.180.10">
    <property type="entry name" value="Medium-chain alcohol dehydrogenases, catalytic domain"/>
    <property type="match status" value="1"/>
</dbReference>
<dbReference type="CDD" id="cd05289">
    <property type="entry name" value="MDR_like_2"/>
    <property type="match status" value="1"/>
</dbReference>
<dbReference type="Proteomes" id="UP000580474">
    <property type="component" value="Unassembled WGS sequence"/>
</dbReference>
<comment type="caution">
    <text evidence="4">The sequence shown here is derived from an EMBL/GenBank/DDBJ whole genome shotgun (WGS) entry which is preliminary data.</text>
</comment>
<dbReference type="InterPro" id="IPR020843">
    <property type="entry name" value="ER"/>
</dbReference>
<dbReference type="Pfam" id="PF13602">
    <property type="entry name" value="ADH_zinc_N_2"/>
    <property type="match status" value="1"/>
</dbReference>
<dbReference type="Gene3D" id="3.40.50.720">
    <property type="entry name" value="NAD(P)-binding Rossmann-like Domain"/>
    <property type="match status" value="1"/>
</dbReference>
<dbReference type="Pfam" id="PF08240">
    <property type="entry name" value="ADH_N"/>
    <property type="match status" value="1"/>
</dbReference>
<dbReference type="GO" id="GO:0070402">
    <property type="term" value="F:NADPH binding"/>
    <property type="evidence" value="ECO:0007669"/>
    <property type="project" value="TreeGrafter"/>
</dbReference>
<dbReference type="PANTHER" id="PTHR48106">
    <property type="entry name" value="QUINONE OXIDOREDUCTASE PIG3-RELATED"/>
    <property type="match status" value="1"/>
</dbReference>
<reference evidence="4 5" key="1">
    <citation type="submission" date="2020-08" db="EMBL/GenBank/DDBJ databases">
        <title>Sequencing the genomes of 1000 actinobacteria strains.</title>
        <authorList>
            <person name="Klenk H.-P."/>
        </authorList>
    </citation>
    <scope>NUCLEOTIDE SEQUENCE [LARGE SCALE GENOMIC DNA]</scope>
    <source>
        <strain evidence="4 5">DSM 45582</strain>
    </source>
</reference>
<accession>A0A840NRV3</accession>
<gene>
    <name evidence="4" type="ORF">BJ969_005763</name>
</gene>
<dbReference type="SUPFAM" id="SSF50129">
    <property type="entry name" value="GroES-like"/>
    <property type="match status" value="1"/>
</dbReference>
<evidence type="ECO:0000313" key="5">
    <source>
        <dbReference type="Proteomes" id="UP000580474"/>
    </source>
</evidence>
<evidence type="ECO:0000259" key="3">
    <source>
        <dbReference type="SMART" id="SM00829"/>
    </source>
</evidence>
<dbReference type="InterPro" id="IPR013154">
    <property type="entry name" value="ADH-like_N"/>
</dbReference>
<dbReference type="InterPro" id="IPR036291">
    <property type="entry name" value="NAD(P)-bd_dom_sf"/>
</dbReference>
<dbReference type="EMBL" id="JACHIV010000001">
    <property type="protein sequence ID" value="MBB5072675.1"/>
    <property type="molecule type" value="Genomic_DNA"/>
</dbReference>
<dbReference type="InterPro" id="IPR011032">
    <property type="entry name" value="GroES-like_sf"/>
</dbReference>
<dbReference type="AlphaFoldDB" id="A0A840NRV3"/>
<organism evidence="4 5">
    <name type="scientific">Saccharopolyspora gloriosae</name>
    <dbReference type="NCBI Taxonomy" id="455344"/>
    <lineage>
        <taxon>Bacteria</taxon>
        <taxon>Bacillati</taxon>
        <taxon>Actinomycetota</taxon>
        <taxon>Actinomycetes</taxon>
        <taxon>Pseudonocardiales</taxon>
        <taxon>Pseudonocardiaceae</taxon>
        <taxon>Saccharopolyspora</taxon>
    </lineage>
</organism>
<evidence type="ECO:0000256" key="1">
    <source>
        <dbReference type="ARBA" id="ARBA00022857"/>
    </source>
</evidence>
<dbReference type="RefSeq" id="WP_184484192.1">
    <property type="nucleotide sequence ID" value="NZ_JACHIV010000001.1"/>
</dbReference>
<evidence type="ECO:0000313" key="4">
    <source>
        <dbReference type="EMBL" id="MBB5072675.1"/>
    </source>
</evidence>
<sequence length="313" mass="31304">MAEQVVATAFGGPEVLSVVETEVPEPAAGRITVDVRAIGVNPIDHKLYSGAFGSDPDKLPLPVGNELAGVVTAVGEGATGKAGPISVGDEVLVQPAPGAYASSVTVRATHAVPKPAGLSWETAAGLLLAGETAVHLLTLLGDVEGTTLLIHGASGSVGVLAAQLAVASGARVVGTAGEKRAEALRGYGVTPVRYGEGLVDRVREAAPEGISGVIDTSGTDEAIDASLALVPPDRVVSAAAFQRAGDGIKLVGGGPGADPGAEIRSAAWERLVPLAAEGRLEVPIARTFPLAEAAEAHRLSIDGHPGGKLILLP</sequence>
<proteinExistence type="predicted"/>
<evidence type="ECO:0000256" key="2">
    <source>
        <dbReference type="ARBA" id="ARBA00023002"/>
    </source>
</evidence>